<keyword evidence="2" id="KW-0548">Nucleotidyltransferase</keyword>
<name>A0ABQ4XIL8_9ASTR</name>
<dbReference type="InterPro" id="IPR012337">
    <property type="entry name" value="RNaseH-like_sf"/>
</dbReference>
<dbReference type="PANTHER" id="PTHR45835:SF99">
    <property type="entry name" value="CHROMO DOMAIN-CONTAINING PROTEIN-RELATED"/>
    <property type="match status" value="1"/>
</dbReference>
<proteinExistence type="predicted"/>
<comment type="caution">
    <text evidence="2">The sequence shown here is derived from an EMBL/GenBank/DDBJ whole genome shotgun (WGS) entry which is preliminary data.</text>
</comment>
<feature type="domain" description="Integrase catalytic" evidence="1">
    <location>
        <begin position="125"/>
        <end position="220"/>
    </location>
</feature>
<keyword evidence="2" id="KW-0695">RNA-directed DNA polymerase</keyword>
<keyword evidence="2" id="KW-0808">Transferase</keyword>
<dbReference type="GO" id="GO:0003964">
    <property type="term" value="F:RNA-directed DNA polymerase activity"/>
    <property type="evidence" value="ECO:0007669"/>
    <property type="project" value="UniProtKB-KW"/>
</dbReference>
<evidence type="ECO:0000313" key="2">
    <source>
        <dbReference type="EMBL" id="GJS65160.1"/>
    </source>
</evidence>
<dbReference type="Proteomes" id="UP001151760">
    <property type="component" value="Unassembled WGS sequence"/>
</dbReference>
<dbReference type="Gene3D" id="1.10.340.70">
    <property type="match status" value="1"/>
</dbReference>
<dbReference type="EMBL" id="BQNB010009557">
    <property type="protein sequence ID" value="GJS65160.1"/>
    <property type="molecule type" value="Genomic_DNA"/>
</dbReference>
<dbReference type="Gene3D" id="3.30.420.10">
    <property type="entry name" value="Ribonuclease H-like superfamily/Ribonuclease H"/>
    <property type="match status" value="1"/>
</dbReference>
<dbReference type="SUPFAM" id="SSF53098">
    <property type="entry name" value="Ribonuclease H-like"/>
    <property type="match status" value="1"/>
</dbReference>
<dbReference type="InterPro" id="IPR001584">
    <property type="entry name" value="Integrase_cat-core"/>
</dbReference>
<keyword evidence="3" id="KW-1185">Reference proteome</keyword>
<dbReference type="Pfam" id="PF17921">
    <property type="entry name" value="Integrase_H2C2"/>
    <property type="match status" value="1"/>
</dbReference>
<dbReference type="PROSITE" id="PS50994">
    <property type="entry name" value="INTEGRASE"/>
    <property type="match status" value="1"/>
</dbReference>
<gene>
    <name evidence="2" type="ORF">Tco_0679724</name>
</gene>
<evidence type="ECO:0000259" key="1">
    <source>
        <dbReference type="PROSITE" id="PS50994"/>
    </source>
</evidence>
<reference evidence="2" key="1">
    <citation type="journal article" date="2022" name="Int. J. Mol. Sci.">
        <title>Draft Genome of Tanacetum Coccineum: Genomic Comparison of Closely Related Tanacetum-Family Plants.</title>
        <authorList>
            <person name="Yamashiro T."/>
            <person name="Shiraishi A."/>
            <person name="Nakayama K."/>
            <person name="Satake H."/>
        </authorList>
    </citation>
    <scope>NUCLEOTIDE SEQUENCE</scope>
</reference>
<dbReference type="InterPro" id="IPR036397">
    <property type="entry name" value="RNaseH_sf"/>
</dbReference>
<reference evidence="2" key="2">
    <citation type="submission" date="2022-01" db="EMBL/GenBank/DDBJ databases">
        <authorList>
            <person name="Yamashiro T."/>
            <person name="Shiraishi A."/>
            <person name="Satake H."/>
            <person name="Nakayama K."/>
        </authorList>
    </citation>
    <scope>NUCLEOTIDE SEQUENCE</scope>
</reference>
<sequence length="439" mass="49920">MAMTIQTRMREKIQAAQSEALKQENILAKSLHGLDHQMEKKEGESLYFIDRIWVPLVGGVRTVIMDEAHKSKYSVHPGADKMYHDLRDMYWWPGMKRDIATYVSKCLTCSKVKTEHQRPSSLLQQPEIPEWKWDKITMDFITKLPRSKNGHDTIWVIVDRLTKSAHFLAIREDYSTERLARIYIDEIVARHGVPVSIISDRDGRFTSRCWQTVQKALGTRACVIDFGGSWDVHLPLAKFSYNNSYHSSIRCTPFEALYGRKCRSPVLWAEIGESSLIGPELVQEMTDKVVSIKEKLKAARDRQKSYADNRRKPLEFEVGDRVMLKVSPWKGVIRFGKKDKIAPRFVLVFVEAAKHQILGGDQLLVILCGFGTKSLEFGISFLSMTISGAASYAYSGSLLLTPLCCDDIHDVTPRVSALVGCDIRRGLASCFLKRCLKAE</sequence>
<accession>A0ABQ4XIL8</accession>
<dbReference type="PANTHER" id="PTHR45835">
    <property type="entry name" value="YALI0A06105P"/>
    <property type="match status" value="1"/>
</dbReference>
<protein>
    <submittedName>
        <fullName evidence="2">Reverse transcriptase domain-containing protein</fullName>
    </submittedName>
</protein>
<dbReference type="InterPro" id="IPR041588">
    <property type="entry name" value="Integrase_H2C2"/>
</dbReference>
<evidence type="ECO:0000313" key="3">
    <source>
        <dbReference type="Proteomes" id="UP001151760"/>
    </source>
</evidence>
<organism evidence="2 3">
    <name type="scientific">Tanacetum coccineum</name>
    <dbReference type="NCBI Taxonomy" id="301880"/>
    <lineage>
        <taxon>Eukaryota</taxon>
        <taxon>Viridiplantae</taxon>
        <taxon>Streptophyta</taxon>
        <taxon>Embryophyta</taxon>
        <taxon>Tracheophyta</taxon>
        <taxon>Spermatophyta</taxon>
        <taxon>Magnoliopsida</taxon>
        <taxon>eudicotyledons</taxon>
        <taxon>Gunneridae</taxon>
        <taxon>Pentapetalae</taxon>
        <taxon>asterids</taxon>
        <taxon>campanulids</taxon>
        <taxon>Asterales</taxon>
        <taxon>Asteraceae</taxon>
        <taxon>Asteroideae</taxon>
        <taxon>Anthemideae</taxon>
        <taxon>Anthemidinae</taxon>
        <taxon>Tanacetum</taxon>
    </lineage>
</organism>